<gene>
    <name evidence="4" type="ORF">METZ01_LOCUS283386</name>
</gene>
<evidence type="ECO:0000256" key="1">
    <source>
        <dbReference type="ARBA" id="ARBA00006484"/>
    </source>
</evidence>
<proteinExistence type="inferred from homology"/>
<evidence type="ECO:0000313" key="4">
    <source>
        <dbReference type="EMBL" id="SVC30532.1"/>
    </source>
</evidence>
<reference evidence="4" key="1">
    <citation type="submission" date="2018-05" db="EMBL/GenBank/DDBJ databases">
        <authorList>
            <person name="Lanie J.A."/>
            <person name="Ng W.-L."/>
            <person name="Kazmierczak K.M."/>
            <person name="Andrzejewski T.M."/>
            <person name="Davidsen T.M."/>
            <person name="Wayne K.J."/>
            <person name="Tettelin H."/>
            <person name="Glass J.I."/>
            <person name="Rusch D."/>
            <person name="Podicherti R."/>
            <person name="Tsui H.-C.T."/>
            <person name="Winkler M.E."/>
        </authorList>
    </citation>
    <scope>NUCLEOTIDE SEQUENCE</scope>
</reference>
<evidence type="ECO:0000256" key="2">
    <source>
        <dbReference type="ARBA" id="ARBA00023002"/>
    </source>
</evidence>
<dbReference type="EMBL" id="UINC01084158">
    <property type="protein sequence ID" value="SVC30532.1"/>
    <property type="molecule type" value="Genomic_DNA"/>
</dbReference>
<dbReference type="PANTHER" id="PTHR43477:SF1">
    <property type="entry name" value="DIHYDROANTICAPSIN 7-DEHYDROGENASE"/>
    <property type="match status" value="1"/>
</dbReference>
<feature type="non-terminal residue" evidence="4">
    <location>
        <position position="131"/>
    </location>
</feature>
<comment type="similarity">
    <text evidence="1">Belongs to the short-chain dehydrogenases/reductases (SDR) family.</text>
</comment>
<dbReference type="InterPro" id="IPR051122">
    <property type="entry name" value="SDR_DHRS6-like"/>
</dbReference>
<evidence type="ECO:0000259" key="3">
    <source>
        <dbReference type="Pfam" id="PF01370"/>
    </source>
</evidence>
<accession>A0A382L5J7</accession>
<sequence length="131" mass="13601">MVVNQFRPSLLAEPSAQEKLAGMKILIVGSSGIIGSAVAHALSERGQDVVEVTHSGEGLTIDLSDIASLKALYDKVGKLDAVVCAAGVAQFGPLEELSDNDFTQSIENKLMGQVNLVRCGIGQVAEGGSFT</sequence>
<dbReference type="AlphaFoldDB" id="A0A382L5J7"/>
<dbReference type="SUPFAM" id="SSF51735">
    <property type="entry name" value="NAD(P)-binding Rossmann-fold domains"/>
    <property type="match status" value="1"/>
</dbReference>
<dbReference type="Gene3D" id="3.40.50.720">
    <property type="entry name" value="NAD(P)-binding Rossmann-like Domain"/>
    <property type="match status" value="1"/>
</dbReference>
<keyword evidence="2" id="KW-0560">Oxidoreductase</keyword>
<dbReference type="InterPro" id="IPR001509">
    <property type="entry name" value="Epimerase_deHydtase"/>
</dbReference>
<dbReference type="PANTHER" id="PTHR43477">
    <property type="entry name" value="DIHYDROANTICAPSIN 7-DEHYDROGENASE"/>
    <property type="match status" value="1"/>
</dbReference>
<dbReference type="GO" id="GO:0016491">
    <property type="term" value="F:oxidoreductase activity"/>
    <property type="evidence" value="ECO:0007669"/>
    <property type="project" value="UniProtKB-KW"/>
</dbReference>
<name>A0A382L5J7_9ZZZZ</name>
<protein>
    <recommendedName>
        <fullName evidence="3">NAD-dependent epimerase/dehydratase domain-containing protein</fullName>
    </recommendedName>
</protein>
<organism evidence="4">
    <name type="scientific">marine metagenome</name>
    <dbReference type="NCBI Taxonomy" id="408172"/>
    <lineage>
        <taxon>unclassified sequences</taxon>
        <taxon>metagenomes</taxon>
        <taxon>ecological metagenomes</taxon>
    </lineage>
</organism>
<dbReference type="InterPro" id="IPR036291">
    <property type="entry name" value="NAD(P)-bd_dom_sf"/>
</dbReference>
<dbReference type="Pfam" id="PF01370">
    <property type="entry name" value="Epimerase"/>
    <property type="match status" value="1"/>
</dbReference>
<feature type="domain" description="NAD-dependent epimerase/dehydratase" evidence="3">
    <location>
        <begin position="25"/>
        <end position="118"/>
    </location>
</feature>